<proteinExistence type="predicted"/>
<dbReference type="EMBL" id="FZOC01000005">
    <property type="protein sequence ID" value="SNS06677.1"/>
    <property type="molecule type" value="Genomic_DNA"/>
</dbReference>
<sequence>MSAAPDSFSPDAFVERLLQMRKATGRTGANIARLGEITKQTFSGYLHTGRLPSACVLANWVFRLGINANWLLTGEGPMFLEQAHRLDDPLLRRLGEHVAALRQEGADEAGIVRSLMEMLEAEQGGEAERLGQALAE</sequence>
<dbReference type="InterPro" id="IPR010982">
    <property type="entry name" value="Lambda_DNA-bd_dom_sf"/>
</dbReference>
<evidence type="ECO:0000313" key="1">
    <source>
        <dbReference type="EMBL" id="SNS06677.1"/>
    </source>
</evidence>
<name>A0A239BF34_9BACT</name>
<organism evidence="1 2">
    <name type="scientific">Humidesulfovibrio mexicanus</name>
    <dbReference type="NCBI Taxonomy" id="147047"/>
    <lineage>
        <taxon>Bacteria</taxon>
        <taxon>Pseudomonadati</taxon>
        <taxon>Thermodesulfobacteriota</taxon>
        <taxon>Desulfovibrionia</taxon>
        <taxon>Desulfovibrionales</taxon>
        <taxon>Desulfovibrionaceae</taxon>
        <taxon>Humidesulfovibrio</taxon>
    </lineage>
</organism>
<dbReference type="AlphaFoldDB" id="A0A239BF34"/>
<protein>
    <submittedName>
        <fullName evidence="1">Uncharacterized protein</fullName>
    </submittedName>
</protein>
<dbReference type="SUPFAM" id="SSF47413">
    <property type="entry name" value="lambda repressor-like DNA-binding domains"/>
    <property type="match status" value="1"/>
</dbReference>
<accession>A0A239BF34</accession>
<dbReference type="GO" id="GO:0003677">
    <property type="term" value="F:DNA binding"/>
    <property type="evidence" value="ECO:0007669"/>
    <property type="project" value="InterPro"/>
</dbReference>
<dbReference type="Gene3D" id="1.10.260.40">
    <property type="entry name" value="lambda repressor-like DNA-binding domains"/>
    <property type="match status" value="1"/>
</dbReference>
<dbReference type="Proteomes" id="UP000198324">
    <property type="component" value="Unassembled WGS sequence"/>
</dbReference>
<gene>
    <name evidence="1" type="ORF">SAMN04488503_2541</name>
</gene>
<keyword evidence="2" id="KW-1185">Reference proteome</keyword>
<dbReference type="RefSeq" id="WP_089274752.1">
    <property type="nucleotide sequence ID" value="NZ_FZOC01000005.1"/>
</dbReference>
<dbReference type="OrthoDB" id="1524186at2"/>
<evidence type="ECO:0000313" key="2">
    <source>
        <dbReference type="Proteomes" id="UP000198324"/>
    </source>
</evidence>
<reference evidence="1 2" key="1">
    <citation type="submission" date="2017-06" db="EMBL/GenBank/DDBJ databases">
        <authorList>
            <person name="Kim H.J."/>
            <person name="Triplett B.A."/>
        </authorList>
    </citation>
    <scope>NUCLEOTIDE SEQUENCE [LARGE SCALE GENOMIC DNA]</scope>
    <source>
        <strain evidence="1 2">DSM 13116</strain>
    </source>
</reference>